<dbReference type="AlphaFoldDB" id="A0A438KKH2"/>
<proteinExistence type="inferred from homology"/>
<gene>
    <name evidence="5" type="primary">dym_0</name>
    <name evidence="5" type="ORF">CK203_001159</name>
</gene>
<accession>A0A438KKH2</accession>
<name>A0A438KKH2_VITVI</name>
<dbReference type="PANTHER" id="PTHR12895:SF9">
    <property type="entry name" value="DYMECLIN"/>
    <property type="match status" value="1"/>
</dbReference>
<comment type="similarity">
    <text evidence="1">Belongs to the dymeclin family.</text>
</comment>
<comment type="caution">
    <text evidence="5">The sequence shown here is derived from an EMBL/GenBank/DDBJ whole genome shotgun (WGS) entry which is preliminary data.</text>
</comment>
<evidence type="ECO:0000256" key="3">
    <source>
        <dbReference type="ARBA" id="ARBA00022707"/>
    </source>
</evidence>
<evidence type="ECO:0000313" key="6">
    <source>
        <dbReference type="Proteomes" id="UP000288805"/>
    </source>
</evidence>
<sequence length="813" mass="92393">MEEVESLFRKLQPLVVRRDVEDVLSWKESRNDIFFVKSLYCSFTRASSDPFPWSSIWRYWASMRVSFFCLGSVLEQNFDHQSAQKEGMEHADFITFYPLLLDIAANICLFHFHLFSSYSAQNNYYTRHLAKILIHLGQCLQECISTSGVPSTVYTKAVNAVYISSVFLKYLIENAKSENIEELHLSLDESEVIQNNFPADQNIENFVMHGVLSFIGTLDVNASIHIPFPSPETHLLHHELLNFMLIVMSTQLLSGPSPGPKDVNPFIDAAMAQESSLVGSQPGVLQRVGSAAANFVLLPFNYLVSSGGEGPRSPLADSSLQVLLILIHYRKCILVDESIADRKSGGATSDSLSKENTYFSENPYCKALENARDIEFDRVDIEGNAHSGPLVRLPFASLFDTLGMFLADETAILLLYSLVHGNSDFLEYVLVRTDLDTLLMPILETLYNASRRTSNQIYMLLIILLILSQDSSFNASIHKLILPSVPWYKERLLHQTSLGSLMVIILIRTVKYNLSKLRDVYLHTNCLATLANMAPHAHRLSAYASQRLVSLFDMLSRKYNKLAELMDDKMHIDKANSPEGDSIAEDVSTELHIYTDFLRIVLEILNAILTYALPRNPEVVYAIMHRQEVFQPFKNHPRFNELLENIYTVLDFFNSRMDAQGMNGGWSVEKVLQVIIINCRSWRGEGMKMFTQLRFTYEQESHPEEFFIPYVWQLVLSRCGFSFNASTINLFPVDQPIEASFLVKSPVVPPSLCKCARFIVILFVILILSKCYKPLLDWLPLTMICTLSQKQNVDSEEELNKPQNGELIAELVQ</sequence>
<dbReference type="Pfam" id="PF09742">
    <property type="entry name" value="Dymeclin"/>
    <property type="match status" value="1"/>
</dbReference>
<organism evidence="5 6">
    <name type="scientific">Vitis vinifera</name>
    <name type="common">Grape</name>
    <dbReference type="NCBI Taxonomy" id="29760"/>
    <lineage>
        <taxon>Eukaryota</taxon>
        <taxon>Viridiplantae</taxon>
        <taxon>Streptophyta</taxon>
        <taxon>Embryophyta</taxon>
        <taxon>Tracheophyta</taxon>
        <taxon>Spermatophyta</taxon>
        <taxon>Magnoliopsida</taxon>
        <taxon>eudicotyledons</taxon>
        <taxon>Gunneridae</taxon>
        <taxon>Pentapetalae</taxon>
        <taxon>rosids</taxon>
        <taxon>Vitales</taxon>
        <taxon>Vitaceae</taxon>
        <taxon>Viteae</taxon>
        <taxon>Vitis</taxon>
    </lineage>
</organism>
<evidence type="ECO:0000256" key="2">
    <source>
        <dbReference type="ARBA" id="ARBA00015736"/>
    </source>
</evidence>
<dbReference type="EMBL" id="QGNW01000004">
    <property type="protein sequence ID" value="RVX21702.1"/>
    <property type="molecule type" value="Genomic_DNA"/>
</dbReference>
<reference evidence="5 6" key="1">
    <citation type="journal article" date="2018" name="PLoS Genet.">
        <title>Population sequencing reveals clonal diversity and ancestral inbreeding in the grapevine cultivar Chardonnay.</title>
        <authorList>
            <person name="Roach M.J."/>
            <person name="Johnson D.L."/>
            <person name="Bohlmann J."/>
            <person name="van Vuuren H.J."/>
            <person name="Jones S.J."/>
            <person name="Pretorius I.S."/>
            <person name="Schmidt S.A."/>
            <person name="Borneman A.R."/>
        </authorList>
    </citation>
    <scope>NUCLEOTIDE SEQUENCE [LARGE SCALE GENOMIC DNA]</scope>
    <source>
        <strain evidence="6">cv. Chardonnay</strain>
        <tissue evidence="5">Leaf</tissue>
    </source>
</reference>
<keyword evidence="4" id="KW-0449">Lipoprotein</keyword>
<keyword evidence="3" id="KW-0519">Myristate</keyword>
<protein>
    <recommendedName>
        <fullName evidence="2">Dymeclin</fullName>
    </recommendedName>
</protein>
<evidence type="ECO:0000313" key="5">
    <source>
        <dbReference type="EMBL" id="RVX21702.1"/>
    </source>
</evidence>
<dbReference type="Proteomes" id="UP000288805">
    <property type="component" value="Unassembled WGS sequence"/>
</dbReference>
<evidence type="ECO:0000256" key="1">
    <source>
        <dbReference type="ARBA" id="ARBA00010603"/>
    </source>
</evidence>
<dbReference type="InterPro" id="IPR019142">
    <property type="entry name" value="Dymeclin"/>
</dbReference>
<dbReference type="PANTHER" id="PTHR12895">
    <property type="entry name" value="DYMECLIN"/>
    <property type="match status" value="1"/>
</dbReference>
<evidence type="ECO:0000256" key="4">
    <source>
        <dbReference type="ARBA" id="ARBA00023288"/>
    </source>
</evidence>